<evidence type="ECO:0000313" key="3">
    <source>
        <dbReference type="Proteomes" id="UP001485043"/>
    </source>
</evidence>
<dbReference type="Proteomes" id="UP001485043">
    <property type="component" value="Unassembled WGS sequence"/>
</dbReference>
<dbReference type="PANTHER" id="PTHR32251">
    <property type="entry name" value="3-OXO-5-ALPHA-STEROID 4-DEHYDROGENASE"/>
    <property type="match status" value="1"/>
</dbReference>
<comment type="caution">
    <text evidence="2">The sequence shown here is derived from an EMBL/GenBank/DDBJ whole genome shotgun (WGS) entry which is preliminary data.</text>
</comment>
<reference evidence="2 3" key="1">
    <citation type="journal article" date="2024" name="Nat. Commun.">
        <title>Phylogenomics reveals the evolutionary origins of lichenization in chlorophyte algae.</title>
        <authorList>
            <person name="Puginier C."/>
            <person name="Libourel C."/>
            <person name="Otte J."/>
            <person name="Skaloud P."/>
            <person name="Haon M."/>
            <person name="Grisel S."/>
            <person name="Petersen M."/>
            <person name="Berrin J.G."/>
            <person name="Delaux P.M."/>
            <person name="Dal Grande F."/>
            <person name="Keller J."/>
        </authorList>
    </citation>
    <scope>NUCLEOTIDE SEQUENCE [LARGE SCALE GENOMIC DNA]</scope>
    <source>
        <strain evidence="2 3">SAG 2523</strain>
    </source>
</reference>
<evidence type="ECO:0008006" key="4">
    <source>
        <dbReference type="Google" id="ProtNLM"/>
    </source>
</evidence>
<keyword evidence="1" id="KW-0472">Membrane</keyword>
<evidence type="ECO:0000256" key="1">
    <source>
        <dbReference type="SAM" id="Phobius"/>
    </source>
</evidence>
<dbReference type="Pfam" id="PF06966">
    <property type="entry name" value="DUF1295"/>
    <property type="match status" value="1"/>
</dbReference>
<feature type="transmembrane region" description="Helical" evidence="1">
    <location>
        <begin position="102"/>
        <end position="121"/>
    </location>
</feature>
<accession>A0AAW1T4A3</accession>
<protein>
    <recommendedName>
        <fullName evidence="4">Steroid 5-alpha reductase C-terminal domain-containing protein</fullName>
    </recommendedName>
</protein>
<proteinExistence type="predicted"/>
<name>A0AAW1T4A3_9CHLO</name>
<keyword evidence="1" id="KW-1133">Transmembrane helix</keyword>
<feature type="transmembrane region" description="Helical" evidence="1">
    <location>
        <begin position="73"/>
        <end position="96"/>
    </location>
</feature>
<gene>
    <name evidence="2" type="ORF">WJX84_005336</name>
</gene>
<dbReference type="PROSITE" id="PS50244">
    <property type="entry name" value="S5A_REDUCTASE"/>
    <property type="match status" value="1"/>
</dbReference>
<organism evidence="2 3">
    <name type="scientific">Apatococcus fuscideae</name>
    <dbReference type="NCBI Taxonomy" id="2026836"/>
    <lineage>
        <taxon>Eukaryota</taxon>
        <taxon>Viridiplantae</taxon>
        <taxon>Chlorophyta</taxon>
        <taxon>core chlorophytes</taxon>
        <taxon>Trebouxiophyceae</taxon>
        <taxon>Chlorellales</taxon>
        <taxon>Chlorellaceae</taxon>
        <taxon>Apatococcus</taxon>
    </lineage>
</organism>
<dbReference type="GO" id="GO:0016020">
    <property type="term" value="C:membrane"/>
    <property type="evidence" value="ECO:0007669"/>
    <property type="project" value="TreeGrafter"/>
</dbReference>
<dbReference type="InterPro" id="IPR010721">
    <property type="entry name" value="UstE-like"/>
</dbReference>
<keyword evidence="1" id="KW-0812">Transmembrane</keyword>
<dbReference type="AlphaFoldDB" id="A0AAW1T4A3"/>
<keyword evidence="3" id="KW-1185">Reference proteome</keyword>
<evidence type="ECO:0000313" key="2">
    <source>
        <dbReference type="EMBL" id="KAK9864105.1"/>
    </source>
</evidence>
<sequence>MGAWKSFREALGGLTGSSRRGLAASAPKALLGVTSPVGKALVTSALVCAAMNLVGFTFTAITKSHKLTDLTGTSAFIASSIATHVIYCKHFGVALLAPTKSLLVTACISLWGARLAGYLFYRILQTGQDKRLNQFFPQKPDEPFLTGPSNFPLKLAGFWTVQGAWAWVGCLPLTVMQAINPAGQITLLGKVALATFALGFVGETTADLQKNWFKNKPENKDKFITHGLYSLCRHPNYAGEICMWFSIYALAATPNIWRTHPYVAASPAFITFLILFVSGVPTLEATHQKRYGNDPAYKHYKETTNMLIPGPKSSGSKSG</sequence>
<feature type="transmembrane region" description="Helical" evidence="1">
    <location>
        <begin position="41"/>
        <end position="61"/>
    </location>
</feature>
<feature type="transmembrane region" description="Helical" evidence="1">
    <location>
        <begin position="263"/>
        <end position="283"/>
    </location>
</feature>
<dbReference type="PANTHER" id="PTHR32251:SF17">
    <property type="entry name" value="STEROID 5-ALPHA REDUCTASE C-TERMINAL DOMAIN-CONTAINING PROTEIN"/>
    <property type="match status" value="1"/>
</dbReference>
<dbReference type="EMBL" id="JALJOV010000392">
    <property type="protein sequence ID" value="KAK9864105.1"/>
    <property type="molecule type" value="Genomic_DNA"/>
</dbReference>
<dbReference type="Gene3D" id="1.20.120.1630">
    <property type="match status" value="1"/>
</dbReference>